<dbReference type="Pfam" id="PF00294">
    <property type="entry name" value="PfkB"/>
    <property type="match status" value="1"/>
</dbReference>
<proteinExistence type="inferred from homology"/>
<dbReference type="EMBL" id="ASRX01000005">
    <property type="protein sequence ID" value="EYF08162.1"/>
    <property type="molecule type" value="Genomic_DNA"/>
</dbReference>
<feature type="domain" description="Carbohydrate kinase PfkB" evidence="6">
    <location>
        <begin position="2"/>
        <end position="307"/>
    </location>
</feature>
<dbReference type="GO" id="GO:0006796">
    <property type="term" value="P:phosphate-containing compound metabolic process"/>
    <property type="evidence" value="ECO:0007669"/>
    <property type="project" value="UniProtKB-ARBA"/>
</dbReference>
<protein>
    <submittedName>
        <fullName evidence="7">Sugar kinase</fullName>
    </submittedName>
</protein>
<evidence type="ECO:0000256" key="4">
    <source>
        <dbReference type="RuleBase" id="RU003704"/>
    </source>
</evidence>
<keyword evidence="2 4" id="KW-0808">Transferase</keyword>
<dbReference type="AlphaFoldDB" id="A0A017TGW5"/>
<dbReference type="PROSITE" id="PS00584">
    <property type="entry name" value="PFKB_KINASES_2"/>
    <property type="match status" value="1"/>
</dbReference>
<evidence type="ECO:0000256" key="3">
    <source>
        <dbReference type="ARBA" id="ARBA00022777"/>
    </source>
</evidence>
<dbReference type="Proteomes" id="UP000019678">
    <property type="component" value="Unassembled WGS sequence"/>
</dbReference>
<evidence type="ECO:0000256" key="2">
    <source>
        <dbReference type="ARBA" id="ARBA00022679"/>
    </source>
</evidence>
<organism evidence="7 8">
    <name type="scientific">Chondromyces apiculatus DSM 436</name>
    <dbReference type="NCBI Taxonomy" id="1192034"/>
    <lineage>
        <taxon>Bacteria</taxon>
        <taxon>Pseudomonadati</taxon>
        <taxon>Myxococcota</taxon>
        <taxon>Polyangia</taxon>
        <taxon>Polyangiales</taxon>
        <taxon>Polyangiaceae</taxon>
        <taxon>Chondromyces</taxon>
    </lineage>
</organism>
<comment type="similarity">
    <text evidence="1 4">Belongs to the carbohydrate kinase PfkB family.</text>
</comment>
<comment type="caution">
    <text evidence="7">The sequence shown here is derived from an EMBL/GenBank/DDBJ whole genome shotgun (WGS) entry which is preliminary data.</text>
</comment>
<sequence>MILVVGDANADLGAALARFPREGEDHPLRGLTWDSGGSGANVATALALLGARARLLGRVGSDPAAEVALQAARAAGVDLGAVQRDEAVATGLCFAAVSPGGERTFFSHRGANACLAPPPLDALFREVSWLHVAGHALLEGRQREVTLDLIAEARRRAVGVSLDLCLPLLAARPESVHALGQQLALLFANEPEQHALAASASTSAASTSAAPDLLGAALSAIAAAGVPLVAAKLGARGSLIAGPGPARTRIAPFVVEARDTTGSGDAYVAAFLAAFLQGAPPEIAGRLGNAAGALAATRPGAAGALPDRAALQKLLATRTPEDDPVRRLVAPAAPPAAPPAASHEGSP</sequence>
<dbReference type="InterPro" id="IPR002139">
    <property type="entry name" value="Ribo/fructo_kinase"/>
</dbReference>
<evidence type="ECO:0000259" key="6">
    <source>
        <dbReference type="Pfam" id="PF00294"/>
    </source>
</evidence>
<dbReference type="PANTHER" id="PTHR10584:SF167">
    <property type="entry name" value="PFKB DOMAIN PROTEIN"/>
    <property type="match status" value="1"/>
</dbReference>
<evidence type="ECO:0000313" key="7">
    <source>
        <dbReference type="EMBL" id="EYF08162.1"/>
    </source>
</evidence>
<dbReference type="InterPro" id="IPR029056">
    <property type="entry name" value="Ribokinase-like"/>
</dbReference>
<feature type="region of interest" description="Disordered" evidence="5">
    <location>
        <begin position="318"/>
        <end position="347"/>
    </location>
</feature>
<dbReference type="eggNOG" id="COG0524">
    <property type="taxonomic scope" value="Bacteria"/>
</dbReference>
<dbReference type="InterPro" id="IPR011611">
    <property type="entry name" value="PfkB_dom"/>
</dbReference>
<reference evidence="7 8" key="1">
    <citation type="submission" date="2013-05" db="EMBL/GenBank/DDBJ databases">
        <title>Genome assembly of Chondromyces apiculatus DSM 436.</title>
        <authorList>
            <person name="Sharma G."/>
            <person name="Khatri I."/>
            <person name="Kaur C."/>
            <person name="Mayilraj S."/>
            <person name="Subramanian S."/>
        </authorList>
    </citation>
    <scope>NUCLEOTIDE SEQUENCE [LARGE SCALE GENOMIC DNA]</scope>
    <source>
        <strain evidence="7 8">DSM 436</strain>
    </source>
</reference>
<dbReference type="InterPro" id="IPR002173">
    <property type="entry name" value="Carboh/pur_kinase_PfkB_CS"/>
</dbReference>
<dbReference type="Gene3D" id="3.40.1190.20">
    <property type="match status" value="1"/>
</dbReference>
<dbReference type="GO" id="GO:0016301">
    <property type="term" value="F:kinase activity"/>
    <property type="evidence" value="ECO:0007669"/>
    <property type="project" value="UniProtKB-KW"/>
</dbReference>
<name>A0A017TGW5_9BACT</name>
<keyword evidence="3 4" id="KW-0418">Kinase</keyword>
<gene>
    <name evidence="7" type="ORF">CAP_5922</name>
</gene>
<keyword evidence="8" id="KW-1185">Reference proteome</keyword>
<accession>A0A017TGW5</accession>
<evidence type="ECO:0000313" key="8">
    <source>
        <dbReference type="Proteomes" id="UP000019678"/>
    </source>
</evidence>
<dbReference type="PROSITE" id="PS00583">
    <property type="entry name" value="PFKB_KINASES_1"/>
    <property type="match status" value="1"/>
</dbReference>
<dbReference type="SUPFAM" id="SSF53613">
    <property type="entry name" value="Ribokinase-like"/>
    <property type="match status" value="1"/>
</dbReference>
<dbReference type="PRINTS" id="PR00990">
    <property type="entry name" value="RIBOKINASE"/>
</dbReference>
<dbReference type="PANTHER" id="PTHR10584">
    <property type="entry name" value="SUGAR KINASE"/>
    <property type="match status" value="1"/>
</dbReference>
<evidence type="ECO:0000256" key="5">
    <source>
        <dbReference type="SAM" id="MobiDB-lite"/>
    </source>
</evidence>
<dbReference type="STRING" id="1192034.CAP_5922"/>
<evidence type="ECO:0000256" key="1">
    <source>
        <dbReference type="ARBA" id="ARBA00010688"/>
    </source>
</evidence>